<feature type="region of interest" description="Disordered" evidence="3">
    <location>
        <begin position="66"/>
        <end position="136"/>
    </location>
</feature>
<evidence type="ECO:0000256" key="3">
    <source>
        <dbReference type="SAM" id="MobiDB-lite"/>
    </source>
</evidence>
<dbReference type="Pfam" id="PF13180">
    <property type="entry name" value="PDZ_2"/>
    <property type="match status" value="1"/>
</dbReference>
<dbReference type="InterPro" id="IPR036034">
    <property type="entry name" value="PDZ_sf"/>
</dbReference>
<reference evidence="5 6" key="1">
    <citation type="submission" date="2020-08" db="EMBL/GenBank/DDBJ databases">
        <authorList>
            <person name="Seo M.-J."/>
        </authorList>
    </citation>
    <scope>NUCLEOTIDE SEQUENCE [LARGE SCALE GENOMIC DNA]</scope>
    <source>
        <strain evidence="5 6">KIGAM211</strain>
    </source>
</reference>
<dbReference type="PROSITE" id="PS50106">
    <property type="entry name" value="PDZ"/>
    <property type="match status" value="1"/>
</dbReference>
<dbReference type="Proteomes" id="UP000523955">
    <property type="component" value="Unassembled WGS sequence"/>
</dbReference>
<dbReference type="GO" id="GO:0006508">
    <property type="term" value="P:proteolysis"/>
    <property type="evidence" value="ECO:0007669"/>
    <property type="project" value="UniProtKB-KW"/>
</dbReference>
<dbReference type="AlphaFoldDB" id="A0A7X0RI52"/>
<gene>
    <name evidence="5" type="ORF">H5V45_10600</name>
</gene>
<dbReference type="SUPFAM" id="SSF50156">
    <property type="entry name" value="PDZ domain-like"/>
    <property type="match status" value="1"/>
</dbReference>
<evidence type="ECO:0000259" key="4">
    <source>
        <dbReference type="PROSITE" id="PS50106"/>
    </source>
</evidence>
<feature type="region of interest" description="Disordered" evidence="3">
    <location>
        <begin position="1"/>
        <end position="34"/>
    </location>
</feature>
<dbReference type="EMBL" id="JACKXE010000001">
    <property type="protein sequence ID" value="MBB6627770.1"/>
    <property type="molecule type" value="Genomic_DNA"/>
</dbReference>
<dbReference type="InterPro" id="IPR009003">
    <property type="entry name" value="Peptidase_S1_PA"/>
</dbReference>
<feature type="domain" description="PDZ" evidence="4">
    <location>
        <begin position="335"/>
        <end position="415"/>
    </location>
</feature>
<dbReference type="RefSeq" id="WP_185252896.1">
    <property type="nucleotide sequence ID" value="NZ_JACKXE010000001.1"/>
</dbReference>
<evidence type="ECO:0000256" key="2">
    <source>
        <dbReference type="ARBA" id="ARBA00022801"/>
    </source>
</evidence>
<evidence type="ECO:0000256" key="1">
    <source>
        <dbReference type="ARBA" id="ARBA00022670"/>
    </source>
</evidence>
<accession>A0A7X0RI52</accession>
<dbReference type="Gene3D" id="2.40.10.120">
    <property type="match status" value="1"/>
</dbReference>
<name>A0A7X0RI52_9ACTN</name>
<keyword evidence="1" id="KW-0645">Protease</keyword>
<feature type="compositionally biased region" description="Gly residues" evidence="3">
    <location>
        <begin position="112"/>
        <end position="122"/>
    </location>
</feature>
<dbReference type="PANTHER" id="PTHR43343:SF3">
    <property type="entry name" value="PROTEASE DO-LIKE 8, CHLOROPLASTIC"/>
    <property type="match status" value="1"/>
</dbReference>
<dbReference type="InterPro" id="IPR051201">
    <property type="entry name" value="Chloro_Bact_Ser_Proteases"/>
</dbReference>
<dbReference type="SMART" id="SM00228">
    <property type="entry name" value="PDZ"/>
    <property type="match status" value="1"/>
</dbReference>
<dbReference type="PANTHER" id="PTHR43343">
    <property type="entry name" value="PEPTIDASE S12"/>
    <property type="match status" value="1"/>
</dbReference>
<organism evidence="5 6">
    <name type="scientific">Nocardioides luti</name>
    <dbReference type="NCBI Taxonomy" id="2761101"/>
    <lineage>
        <taxon>Bacteria</taxon>
        <taxon>Bacillati</taxon>
        <taxon>Actinomycetota</taxon>
        <taxon>Actinomycetes</taxon>
        <taxon>Propionibacteriales</taxon>
        <taxon>Nocardioidaceae</taxon>
        <taxon>Nocardioides</taxon>
    </lineage>
</organism>
<evidence type="ECO:0000313" key="6">
    <source>
        <dbReference type="Proteomes" id="UP000523955"/>
    </source>
</evidence>
<dbReference type="GO" id="GO:0004252">
    <property type="term" value="F:serine-type endopeptidase activity"/>
    <property type="evidence" value="ECO:0007669"/>
    <property type="project" value="InterPro"/>
</dbReference>
<dbReference type="Gene3D" id="2.30.42.10">
    <property type="match status" value="1"/>
</dbReference>
<keyword evidence="6" id="KW-1185">Reference proteome</keyword>
<dbReference type="Pfam" id="PF13365">
    <property type="entry name" value="Trypsin_2"/>
    <property type="match status" value="1"/>
</dbReference>
<proteinExistence type="predicted"/>
<keyword evidence="2" id="KW-0378">Hydrolase</keyword>
<dbReference type="SUPFAM" id="SSF50494">
    <property type="entry name" value="Trypsin-like serine proteases"/>
    <property type="match status" value="1"/>
</dbReference>
<sequence length="431" mass="41699">MDNDPFLPQQPPPATPDHATGPGPAEAATPAPRRHGWRGVLAGAAAGALMATAVAVPVAWRVAGHQDASTGSTAVATSPVAGTTDGTTDGGTATLPDTGTLPDQGTLPGQAPGSGTGGGTTYGGPAQSSSATRTDATDAQSAGVVLIDTTLTDGTGAGTGLVIGSDGLVLTNYHVVEDSTDVQVTIATTGKTYDAEVVGHDEAADVALLRLDDASGLTTVALDDDGGAAVDDAVTAIGNAEGQGYLSASSGDVVAVDQDITTSSSDGSADESLTGLLEMDAAVVPGYSGGALLDAEGEVVGITTAASSGQVAESYAVPIATALAVVDQIESGTETSAVEIGPSAYLGIGVASQGTGGVTVAEVESGQAAAGAGIVAGDTVTGLGGTRITSYDDLRSVLAAHEPGDSVRIAWTDADGAAHHATVTLGSSPVN</sequence>
<feature type="compositionally biased region" description="Polar residues" evidence="3">
    <location>
        <begin position="67"/>
        <end position="76"/>
    </location>
</feature>
<dbReference type="PRINTS" id="PR00834">
    <property type="entry name" value="PROTEASES2C"/>
</dbReference>
<dbReference type="InterPro" id="IPR001478">
    <property type="entry name" value="PDZ"/>
</dbReference>
<dbReference type="InterPro" id="IPR001940">
    <property type="entry name" value="Peptidase_S1C"/>
</dbReference>
<protein>
    <submittedName>
        <fullName evidence="5">Trypsin-like peptidase domain-containing protein</fullName>
    </submittedName>
</protein>
<evidence type="ECO:0000313" key="5">
    <source>
        <dbReference type="EMBL" id="MBB6627770.1"/>
    </source>
</evidence>
<feature type="compositionally biased region" description="Low complexity" evidence="3">
    <location>
        <begin position="16"/>
        <end position="31"/>
    </location>
</feature>
<feature type="compositionally biased region" description="Low complexity" evidence="3">
    <location>
        <begin position="81"/>
        <end position="111"/>
    </location>
</feature>
<comment type="caution">
    <text evidence="5">The sequence shown here is derived from an EMBL/GenBank/DDBJ whole genome shotgun (WGS) entry which is preliminary data.</text>
</comment>